<evidence type="ECO:0000256" key="1">
    <source>
        <dbReference type="ARBA" id="ARBA00093464"/>
    </source>
</evidence>
<feature type="region of interest" description="Disordered" evidence="3">
    <location>
        <begin position="185"/>
        <end position="208"/>
    </location>
</feature>
<sequence>MNDEELYLQATNEVDNISRNEALWAKSMALTTGDEKLAKYKYINLRVEQLRADQPGSLEKVNQTKLSDAVKSDSMYYNLENVEVIKILNQPFNDFKNFPRGFAKSGDFTIAQSQILESFGNALIALRDGVELTGIELRGKKIEALGSTPEALKAWNKYSSLINKTKAGMFLGGGKSMQRGEYFGQEPQFDHGEDREVDYGYKDDDGYS</sequence>
<dbReference type="GeneID" id="69651465"/>
<evidence type="ECO:0000256" key="2">
    <source>
        <dbReference type="ARBA" id="ARBA00093628"/>
    </source>
</evidence>
<evidence type="ECO:0000313" key="5">
    <source>
        <dbReference type="Proteomes" id="UP000239763"/>
    </source>
</evidence>
<comment type="similarity">
    <text evidence="1">Belongs to the MaoP family.</text>
</comment>
<protein>
    <recommendedName>
        <fullName evidence="2">Macrodomain Ori protein</fullName>
    </recommendedName>
</protein>
<dbReference type="Proteomes" id="UP000239763">
    <property type="component" value="Unassembled WGS sequence"/>
</dbReference>
<accession>A0AA45A787</accession>
<dbReference type="RefSeq" id="WP_102297633.1">
    <property type="nucleotide sequence ID" value="NZ_JAAHTI010000002.1"/>
</dbReference>
<keyword evidence="5" id="KW-1185">Reference proteome</keyword>
<name>A0AA45A787_9VIBR</name>
<dbReference type="Pfam" id="PF04219">
    <property type="entry name" value="DUF413"/>
    <property type="match status" value="1"/>
</dbReference>
<proteinExistence type="inferred from homology"/>
<dbReference type="AlphaFoldDB" id="A0AA45A787"/>
<reference evidence="4 5" key="1">
    <citation type="journal article" date="2018" name="Nature">
        <title>A major lineage of non-tailed dsDNA viruses as unrecognized killers of marine bacteria.</title>
        <authorList>
            <person name="Kauffman K.M."/>
            <person name="Hussain F.A."/>
            <person name="Yang J."/>
            <person name="Arevalo P."/>
            <person name="Brown J.M."/>
            <person name="Chang W.K."/>
            <person name="VanInsberghe D."/>
            <person name="Elsherbini J."/>
            <person name="Sharma R.S."/>
            <person name="Cutler M.B."/>
            <person name="Kelly L."/>
            <person name="Polz M.F."/>
        </authorList>
    </citation>
    <scope>NUCLEOTIDE SEQUENCE [LARGE SCALE GENOMIC DNA]</scope>
    <source>
        <strain evidence="4 5">10N.286.55.E1</strain>
    </source>
</reference>
<dbReference type="EMBL" id="MCSB01000046">
    <property type="protein sequence ID" value="PME24120.1"/>
    <property type="molecule type" value="Genomic_DNA"/>
</dbReference>
<evidence type="ECO:0000256" key="3">
    <source>
        <dbReference type="SAM" id="MobiDB-lite"/>
    </source>
</evidence>
<organism evidence="4 5">
    <name type="scientific">Vibrio lentus</name>
    <dbReference type="NCBI Taxonomy" id="136468"/>
    <lineage>
        <taxon>Bacteria</taxon>
        <taxon>Pseudomonadati</taxon>
        <taxon>Pseudomonadota</taxon>
        <taxon>Gammaproteobacteria</taxon>
        <taxon>Vibrionales</taxon>
        <taxon>Vibrionaceae</taxon>
        <taxon>Vibrio</taxon>
    </lineage>
</organism>
<dbReference type="InterPro" id="IPR007335">
    <property type="entry name" value="DUF413"/>
</dbReference>
<comment type="caution">
    <text evidence="4">The sequence shown here is derived from an EMBL/GenBank/DDBJ whole genome shotgun (WGS) entry which is preliminary data.</text>
</comment>
<gene>
    <name evidence="4" type="ORF">BCV38_10890</name>
</gene>
<evidence type="ECO:0000313" key="4">
    <source>
        <dbReference type="EMBL" id="PME24120.1"/>
    </source>
</evidence>
<feature type="compositionally biased region" description="Basic and acidic residues" evidence="3">
    <location>
        <begin position="188"/>
        <end position="208"/>
    </location>
</feature>